<dbReference type="KEGG" id="mft:XA26_26010"/>
<dbReference type="AlphaFoldDB" id="A0A0N9YAE4"/>
<organism evidence="2 4">
    <name type="scientific">Mycolicibacterium fortuitum</name>
    <name type="common">Mycobacterium fortuitum</name>
    <dbReference type="NCBI Taxonomy" id="1766"/>
    <lineage>
        <taxon>Bacteria</taxon>
        <taxon>Bacillati</taxon>
        <taxon>Actinomycetota</taxon>
        <taxon>Actinomycetes</taxon>
        <taxon>Mycobacteriales</taxon>
        <taxon>Mycobacteriaceae</taxon>
        <taxon>Mycolicibacterium</taxon>
    </lineage>
</organism>
<protein>
    <submittedName>
        <fullName evidence="2">Putative CONSERVED TRANSMEMBRANE PROTEIN</fullName>
    </submittedName>
</protein>
<gene>
    <name evidence="3" type="ORF">R4485_12110</name>
    <name evidence="2" type="ORF">XA26_26010</name>
</gene>
<keyword evidence="1" id="KW-0472">Membrane</keyword>
<accession>A0A0N9YAE4</accession>
<dbReference type="Proteomes" id="UP000057134">
    <property type="component" value="Chromosome"/>
</dbReference>
<dbReference type="STRING" id="1766.XA26_26010"/>
<keyword evidence="4" id="KW-1185">Reference proteome</keyword>
<feature type="transmembrane region" description="Helical" evidence="1">
    <location>
        <begin position="6"/>
        <end position="27"/>
    </location>
</feature>
<evidence type="ECO:0000313" key="4">
    <source>
        <dbReference type="Proteomes" id="UP000057134"/>
    </source>
</evidence>
<evidence type="ECO:0000313" key="2">
    <source>
        <dbReference type="EMBL" id="ALI26444.1"/>
    </source>
</evidence>
<reference evidence="2 4" key="1">
    <citation type="journal article" date="2015" name="MBio">
        <title>Enzymatic Degradation of Phenazines Can Generate Energy and Protect Sensitive Organisms from Toxicity.</title>
        <authorList>
            <person name="Costa K.C."/>
            <person name="Bergkessel M."/>
            <person name="Saunders S."/>
            <person name="Korlach J."/>
            <person name="Newman D.K."/>
        </authorList>
    </citation>
    <scope>NUCLEOTIDE SEQUENCE [LARGE SCALE GENOMIC DNA]</scope>
    <source>
        <strain evidence="2 4">CT6</strain>
    </source>
</reference>
<dbReference type="RefSeq" id="WP_054602064.1">
    <property type="nucleotide sequence ID" value="NZ_CP011269.1"/>
</dbReference>
<name>A0A0N9YAE4_MYCFO</name>
<proteinExistence type="predicted"/>
<keyword evidence="1" id="KW-1133">Transmembrane helix</keyword>
<reference evidence="3" key="2">
    <citation type="submission" date="2023-10" db="EMBL/GenBank/DDBJ databases">
        <title>Mycolicibacterium fortuitum clinical isolates causing pulmonary infections in humans.</title>
        <authorList>
            <person name="Mejia-Ponce P.M."/>
            <person name="Zenteno-Cuevas R."/>
            <person name="Licona-Cassani C."/>
        </authorList>
    </citation>
    <scope>NUCLEOTIDE SEQUENCE</scope>
    <source>
        <strain evidence="3">M8</strain>
    </source>
</reference>
<dbReference type="Proteomes" id="UP001186041">
    <property type="component" value="Unassembled WGS sequence"/>
</dbReference>
<evidence type="ECO:0000313" key="3">
    <source>
        <dbReference type="EMBL" id="MDV7290908.1"/>
    </source>
</evidence>
<feature type="transmembrane region" description="Helical" evidence="1">
    <location>
        <begin position="122"/>
        <end position="144"/>
    </location>
</feature>
<evidence type="ECO:0000256" key="1">
    <source>
        <dbReference type="SAM" id="Phobius"/>
    </source>
</evidence>
<dbReference type="EMBL" id="JAWLVV010000008">
    <property type="protein sequence ID" value="MDV7290908.1"/>
    <property type="molecule type" value="Genomic_DNA"/>
</dbReference>
<sequence>MNAGLAVAVAVAFCWLGMVLAISFIEAPLKFRAPGVTLQIGLGIGRRVFRALNAVETVFAVVIIGVFAVHRPTTAVITAFAIAVAALAVQLIAVRPKLIQRSNAVLAVAPGEEAQSRSQAHYYYVGFELIKVIALLTGGVLLLAG</sequence>
<feature type="transmembrane region" description="Helical" evidence="1">
    <location>
        <begin position="48"/>
        <end position="69"/>
    </location>
</feature>
<keyword evidence="1 2" id="KW-0812">Transmembrane</keyword>
<dbReference type="EMBL" id="CP011269">
    <property type="protein sequence ID" value="ALI26444.1"/>
    <property type="molecule type" value="Genomic_DNA"/>
</dbReference>
<feature type="transmembrane region" description="Helical" evidence="1">
    <location>
        <begin position="75"/>
        <end position="94"/>
    </location>
</feature>
<dbReference type="PATRIC" id="fig|1766.6.peg.2585"/>